<dbReference type="RefSeq" id="WP_110299715.1">
    <property type="nucleotide sequence ID" value="NZ_QJJM01000012.1"/>
</dbReference>
<proteinExistence type="predicted"/>
<sequence>MPSPDDLDQLTRIAREAAAEEKWRPLAAYFDNRGKGLRAGALAVLTSFLAEAVGWPFDERLRLTRWLADRRWKVLNDARLLPQPLLTKFVSPTLREWVEREPSCAEAHFLTAMIAVPPPGNVFALKRFHLQRAIALDPTHDEARLALFDWLTSDAEYNQHEIPWGYLGDPKADLNELREAEAVADQITDPLRREQRVAEVARLREIARSWLTFRQSGYSDFGEWCAEHRVDLGKAE</sequence>
<dbReference type="Proteomes" id="UP000248014">
    <property type="component" value="Unassembled WGS sequence"/>
</dbReference>
<accession>A0A2V3UUI9</accession>
<evidence type="ECO:0000313" key="1">
    <source>
        <dbReference type="EMBL" id="PXW71570.1"/>
    </source>
</evidence>
<comment type="caution">
    <text evidence="1">The sequence shown here is derived from an EMBL/GenBank/DDBJ whole genome shotgun (WGS) entry which is preliminary data.</text>
</comment>
<protein>
    <submittedName>
        <fullName evidence="1">Uncharacterized protein</fullName>
    </submittedName>
</protein>
<reference evidence="1 2" key="1">
    <citation type="submission" date="2018-05" db="EMBL/GenBank/DDBJ databases">
        <title>Genomic Encyclopedia of Type Strains, Phase IV (KMG-IV): sequencing the most valuable type-strain genomes for metagenomic binning, comparative biology and taxonomic classification.</title>
        <authorList>
            <person name="Goeker M."/>
        </authorList>
    </citation>
    <scope>NUCLEOTIDE SEQUENCE [LARGE SCALE GENOMIC DNA]</scope>
    <source>
        <strain evidence="1 2">DSM 3183</strain>
    </source>
</reference>
<evidence type="ECO:0000313" key="2">
    <source>
        <dbReference type="Proteomes" id="UP000248014"/>
    </source>
</evidence>
<organism evidence="1 2">
    <name type="scientific">Blastomonas natatoria</name>
    <dbReference type="NCBI Taxonomy" id="34015"/>
    <lineage>
        <taxon>Bacteria</taxon>
        <taxon>Pseudomonadati</taxon>
        <taxon>Pseudomonadota</taxon>
        <taxon>Alphaproteobacteria</taxon>
        <taxon>Sphingomonadales</taxon>
        <taxon>Sphingomonadaceae</taxon>
        <taxon>Blastomonas</taxon>
    </lineage>
</organism>
<keyword evidence="2" id="KW-1185">Reference proteome</keyword>
<dbReference type="EMBL" id="QJJM01000012">
    <property type="protein sequence ID" value="PXW71570.1"/>
    <property type="molecule type" value="Genomic_DNA"/>
</dbReference>
<gene>
    <name evidence="1" type="ORF">C7451_11212</name>
</gene>
<name>A0A2V3UUI9_9SPHN</name>
<dbReference type="OrthoDB" id="8479150at2"/>
<dbReference type="AlphaFoldDB" id="A0A2V3UUI9"/>